<evidence type="ECO:0000256" key="9">
    <source>
        <dbReference type="ARBA" id="ARBA00022741"/>
    </source>
</evidence>
<dbReference type="EC" id="2.7.10.2" evidence="4"/>
<evidence type="ECO:0000256" key="15">
    <source>
        <dbReference type="ARBA" id="ARBA00051245"/>
    </source>
</evidence>
<evidence type="ECO:0000256" key="1">
    <source>
        <dbReference type="ARBA" id="ARBA00004429"/>
    </source>
</evidence>
<evidence type="ECO:0000259" key="19">
    <source>
        <dbReference type="SMART" id="SM00382"/>
    </source>
</evidence>
<keyword evidence="21" id="KW-1185">Reference proteome</keyword>
<dbReference type="Proteomes" id="UP001193035">
    <property type="component" value="Unassembled WGS sequence"/>
</dbReference>
<dbReference type="PANTHER" id="PTHR32309:SF13">
    <property type="entry name" value="FERRIC ENTEROBACTIN TRANSPORT PROTEIN FEPE"/>
    <property type="match status" value="1"/>
</dbReference>
<reference evidence="20 21" key="1">
    <citation type="submission" date="2019-05" db="EMBL/GenBank/DDBJ databases">
        <title>Ruegeria sp. nov., isolated from tidal flat.</title>
        <authorList>
            <person name="Kim W."/>
        </authorList>
    </citation>
    <scope>NUCLEOTIDE SEQUENCE [LARGE SCALE GENOMIC DNA]</scope>
    <source>
        <strain evidence="20 21">CAU 1488</strain>
    </source>
</reference>
<feature type="compositionally biased region" description="Polar residues" evidence="17">
    <location>
        <begin position="1"/>
        <end position="13"/>
    </location>
</feature>
<keyword evidence="9" id="KW-0547">Nucleotide-binding</keyword>
<keyword evidence="16" id="KW-0175">Coiled coil</keyword>
<evidence type="ECO:0000256" key="16">
    <source>
        <dbReference type="SAM" id="Coils"/>
    </source>
</evidence>
<dbReference type="Pfam" id="PF02706">
    <property type="entry name" value="Wzz"/>
    <property type="match status" value="1"/>
</dbReference>
<keyword evidence="6" id="KW-0997">Cell inner membrane</keyword>
<accession>A0ABY2WVC2</accession>
<keyword evidence="14" id="KW-0829">Tyrosine-protein kinase</keyword>
<dbReference type="CDD" id="cd05387">
    <property type="entry name" value="BY-kinase"/>
    <property type="match status" value="1"/>
</dbReference>
<comment type="similarity">
    <text evidence="2">Belongs to the CpsD/CapB family.</text>
</comment>
<dbReference type="InterPro" id="IPR003593">
    <property type="entry name" value="AAA+_ATPase"/>
</dbReference>
<dbReference type="InterPro" id="IPR050445">
    <property type="entry name" value="Bact_polysacc_biosynth/exp"/>
</dbReference>
<evidence type="ECO:0000256" key="8">
    <source>
        <dbReference type="ARBA" id="ARBA00022692"/>
    </source>
</evidence>
<evidence type="ECO:0000256" key="13">
    <source>
        <dbReference type="ARBA" id="ARBA00023136"/>
    </source>
</evidence>
<dbReference type="Gene3D" id="3.40.50.300">
    <property type="entry name" value="P-loop containing nucleotide triphosphate hydrolases"/>
    <property type="match status" value="1"/>
</dbReference>
<evidence type="ECO:0000256" key="14">
    <source>
        <dbReference type="ARBA" id="ARBA00023137"/>
    </source>
</evidence>
<organism evidence="20 21">
    <name type="scientific">Ruegeria sediminis</name>
    <dbReference type="NCBI Taxonomy" id="2583820"/>
    <lineage>
        <taxon>Bacteria</taxon>
        <taxon>Pseudomonadati</taxon>
        <taxon>Pseudomonadota</taxon>
        <taxon>Alphaproteobacteria</taxon>
        <taxon>Rhodobacterales</taxon>
        <taxon>Roseobacteraceae</taxon>
        <taxon>Ruegeria</taxon>
    </lineage>
</organism>
<proteinExistence type="inferred from homology"/>
<evidence type="ECO:0000256" key="7">
    <source>
        <dbReference type="ARBA" id="ARBA00022679"/>
    </source>
</evidence>
<evidence type="ECO:0000256" key="2">
    <source>
        <dbReference type="ARBA" id="ARBA00007316"/>
    </source>
</evidence>
<evidence type="ECO:0000256" key="11">
    <source>
        <dbReference type="ARBA" id="ARBA00022840"/>
    </source>
</evidence>
<comment type="caution">
    <text evidence="20">The sequence shown here is derived from an EMBL/GenBank/DDBJ whole genome shotgun (WGS) entry which is preliminary data.</text>
</comment>
<dbReference type="Pfam" id="PF13807">
    <property type="entry name" value="GNVR"/>
    <property type="match status" value="1"/>
</dbReference>
<name>A0ABY2WVC2_9RHOB</name>
<feature type="region of interest" description="Disordered" evidence="17">
    <location>
        <begin position="1"/>
        <end position="21"/>
    </location>
</feature>
<sequence>MHRKNVTTANQGSGAHPPEIAPIDDDEIDLVELFRTLWRGKWWIAGSMAAAIFVAAYWAFFIAVPVYSTTAFVTLENRQGQVVDFENVVSGLSGDQTSINTEVEVLKSRELAKKLVVELDLVNDPEFNPDLRDDPGFSIGKVKDFVRGLIVAQDEPAPETPDQTIEEVTTNVLKAFDVSNLRNTYVFAIKATTEDPAKSKLIADTLADLYILNQLDVKFEATQRATGWLSERVASLQIELETAEAKAKEFNAGTELISPEAFEALNRQAKDTRERLKATSDRVEEISARIAQLEAAAASGDRQNMAQVASNPTLTQSLARVEAGTMPADLFDTQFQQLIQNETVARARAQSQTEGLTQSLTNIETQIDRQSKDLVTLQQLTREAEAARSIYEYFLGRLKETSVQQGIQQADSRVLSMAVLPTIPSAPKKTRVLALAGILGLMLGAGLVLMREFLNNTFRTSQQLEQSTGVTVMGQIPSLPAKQRKDVIQYLREKPTSAAAEAIRNLRTSVALSNVDQPPQVIMLTSSIPGEGKTTLSLALAQSFACLNKRVLLIEGDLRRLVFAEYFSAEDYKRGLIAVLAGDAGLSDVVRHIPEVGVDVLLGEKFEANVADLFSSERFAQLMTEARSQYDVVIIDTPPVLVVPDARTIAQHVDALLFAVHWDSTDQSQVAEGLRMLESVNFRPSGLVLSQIDMKGMKRYGYGGQYGAYAQYGRKYYTN</sequence>
<evidence type="ECO:0000256" key="18">
    <source>
        <dbReference type="SAM" id="Phobius"/>
    </source>
</evidence>
<keyword evidence="11" id="KW-0067">ATP-binding</keyword>
<evidence type="ECO:0000256" key="3">
    <source>
        <dbReference type="ARBA" id="ARBA00008883"/>
    </source>
</evidence>
<dbReference type="InterPro" id="IPR027417">
    <property type="entry name" value="P-loop_NTPase"/>
</dbReference>
<dbReference type="InterPro" id="IPR025669">
    <property type="entry name" value="AAA_dom"/>
</dbReference>
<keyword evidence="7 20" id="KW-0808">Transferase</keyword>
<dbReference type="InterPro" id="IPR003856">
    <property type="entry name" value="LPS_length_determ_N"/>
</dbReference>
<gene>
    <name evidence="20" type="ORF">FGK63_16510</name>
</gene>
<keyword evidence="5" id="KW-1003">Cell membrane</keyword>
<dbReference type="NCBIfam" id="TIGR01007">
    <property type="entry name" value="eps_fam"/>
    <property type="match status" value="1"/>
</dbReference>
<evidence type="ECO:0000313" key="20">
    <source>
        <dbReference type="EMBL" id="TMV05724.1"/>
    </source>
</evidence>
<evidence type="ECO:0000256" key="5">
    <source>
        <dbReference type="ARBA" id="ARBA00022475"/>
    </source>
</evidence>
<comment type="subcellular location">
    <subcellularLocation>
        <location evidence="1">Cell inner membrane</location>
        <topology evidence="1">Multi-pass membrane protein</topology>
    </subcellularLocation>
</comment>
<evidence type="ECO:0000256" key="17">
    <source>
        <dbReference type="SAM" id="MobiDB-lite"/>
    </source>
</evidence>
<evidence type="ECO:0000256" key="12">
    <source>
        <dbReference type="ARBA" id="ARBA00022989"/>
    </source>
</evidence>
<evidence type="ECO:0000256" key="10">
    <source>
        <dbReference type="ARBA" id="ARBA00022777"/>
    </source>
</evidence>
<keyword evidence="12 18" id="KW-1133">Transmembrane helix</keyword>
<keyword evidence="13 18" id="KW-0472">Membrane</keyword>
<dbReference type="PANTHER" id="PTHR32309">
    <property type="entry name" value="TYROSINE-PROTEIN KINASE"/>
    <property type="match status" value="1"/>
</dbReference>
<dbReference type="GO" id="GO:0004715">
    <property type="term" value="F:non-membrane spanning protein tyrosine kinase activity"/>
    <property type="evidence" value="ECO:0007669"/>
    <property type="project" value="UniProtKB-EC"/>
</dbReference>
<feature type="transmembrane region" description="Helical" evidence="18">
    <location>
        <begin position="42"/>
        <end position="67"/>
    </location>
</feature>
<dbReference type="InterPro" id="IPR032807">
    <property type="entry name" value="GNVR"/>
</dbReference>
<keyword evidence="10" id="KW-0418">Kinase</keyword>
<keyword evidence="8 18" id="KW-0812">Transmembrane</keyword>
<comment type="catalytic activity">
    <reaction evidence="15">
        <text>L-tyrosyl-[protein] + ATP = O-phospho-L-tyrosyl-[protein] + ADP + H(+)</text>
        <dbReference type="Rhea" id="RHEA:10596"/>
        <dbReference type="Rhea" id="RHEA-COMP:10136"/>
        <dbReference type="Rhea" id="RHEA-COMP:20101"/>
        <dbReference type="ChEBI" id="CHEBI:15378"/>
        <dbReference type="ChEBI" id="CHEBI:30616"/>
        <dbReference type="ChEBI" id="CHEBI:46858"/>
        <dbReference type="ChEBI" id="CHEBI:61978"/>
        <dbReference type="ChEBI" id="CHEBI:456216"/>
        <dbReference type="EC" id="2.7.10.2"/>
    </reaction>
</comment>
<evidence type="ECO:0000313" key="21">
    <source>
        <dbReference type="Proteomes" id="UP001193035"/>
    </source>
</evidence>
<dbReference type="SUPFAM" id="SSF52540">
    <property type="entry name" value="P-loop containing nucleoside triphosphate hydrolases"/>
    <property type="match status" value="1"/>
</dbReference>
<dbReference type="EMBL" id="VCPD01000006">
    <property type="protein sequence ID" value="TMV05724.1"/>
    <property type="molecule type" value="Genomic_DNA"/>
</dbReference>
<dbReference type="SMART" id="SM00382">
    <property type="entry name" value="AAA"/>
    <property type="match status" value="1"/>
</dbReference>
<comment type="similarity">
    <text evidence="3">Belongs to the etk/wzc family.</text>
</comment>
<feature type="coiled-coil region" evidence="16">
    <location>
        <begin position="233"/>
        <end position="296"/>
    </location>
</feature>
<evidence type="ECO:0000256" key="4">
    <source>
        <dbReference type="ARBA" id="ARBA00011903"/>
    </source>
</evidence>
<protein>
    <recommendedName>
        <fullName evidence="4">non-specific protein-tyrosine kinase</fullName>
        <ecNumber evidence="4">2.7.10.2</ecNumber>
    </recommendedName>
</protein>
<evidence type="ECO:0000256" key="6">
    <source>
        <dbReference type="ARBA" id="ARBA00022519"/>
    </source>
</evidence>
<dbReference type="Pfam" id="PF13614">
    <property type="entry name" value="AAA_31"/>
    <property type="match status" value="1"/>
</dbReference>
<feature type="domain" description="AAA+ ATPase" evidence="19">
    <location>
        <begin position="518"/>
        <end position="698"/>
    </location>
</feature>
<dbReference type="InterPro" id="IPR005702">
    <property type="entry name" value="Wzc-like_C"/>
</dbReference>